<dbReference type="GO" id="GO:0044283">
    <property type="term" value="P:small molecule biosynthetic process"/>
    <property type="evidence" value="ECO:0007669"/>
    <property type="project" value="UniProtKB-ARBA"/>
</dbReference>
<dbReference type="GO" id="GO:0046872">
    <property type="term" value="F:metal ion binding"/>
    <property type="evidence" value="ECO:0007669"/>
    <property type="project" value="UniProtKB-KW"/>
</dbReference>
<keyword evidence="2" id="KW-0408">Iron</keyword>
<dbReference type="PROSITE" id="PS51471">
    <property type="entry name" value="FE2OG_OXY"/>
    <property type="match status" value="1"/>
</dbReference>
<protein>
    <recommendedName>
        <fullName evidence="3">Fe2OG dioxygenase domain-containing protein</fullName>
    </recommendedName>
</protein>
<dbReference type="Proteomes" id="UP001310594">
    <property type="component" value="Unassembled WGS sequence"/>
</dbReference>
<organism evidence="4 5">
    <name type="scientific">Elasticomyces elasticus</name>
    <dbReference type="NCBI Taxonomy" id="574655"/>
    <lineage>
        <taxon>Eukaryota</taxon>
        <taxon>Fungi</taxon>
        <taxon>Dikarya</taxon>
        <taxon>Ascomycota</taxon>
        <taxon>Pezizomycotina</taxon>
        <taxon>Dothideomycetes</taxon>
        <taxon>Dothideomycetidae</taxon>
        <taxon>Mycosphaerellales</taxon>
        <taxon>Teratosphaeriaceae</taxon>
        <taxon>Elasticomyces</taxon>
    </lineage>
</organism>
<dbReference type="EMBL" id="JAVRQU010000001">
    <property type="protein sequence ID" value="KAK5707659.1"/>
    <property type="molecule type" value="Genomic_DNA"/>
</dbReference>
<sequence length="315" mass="34926">MASFPVIDFAPFSSATSTFEERRAVALNLDEACRNSGFFYLKGHGVPQDMLDSVRSRAIDFFRTASDNEKQSLALKPGDNARGYVKHADADKGSHEALDFYRPVEKSSESFAIGQGVNQWPSRPADFRSVVEAYTDQMEGLGKAVIEALALALGVDSKLFLSRVDKPFWQLRMVCYPGQTSVVPTKAGIGEHADYGILTFLLTDPTKQSLQVRSIDGHWIYADPIEGCFLCNIGDMLAEWTRGAYRSTAHRVVHTSNSPRVSIPFFFDPNWDAYIEPVLPPADGIPDDKHVGVRYRDKYIEAIERPLGNTAALPA</sequence>
<dbReference type="Pfam" id="PF03171">
    <property type="entry name" value="2OG-FeII_Oxy"/>
    <property type="match status" value="1"/>
</dbReference>
<keyword evidence="2" id="KW-0560">Oxidoreductase</keyword>
<dbReference type="PANTHER" id="PTHR47990">
    <property type="entry name" value="2-OXOGLUTARATE (2OG) AND FE(II)-DEPENDENT OXYGENASE SUPERFAMILY PROTEIN-RELATED"/>
    <property type="match status" value="1"/>
</dbReference>
<dbReference type="GO" id="GO:0016491">
    <property type="term" value="F:oxidoreductase activity"/>
    <property type="evidence" value="ECO:0007669"/>
    <property type="project" value="UniProtKB-KW"/>
</dbReference>
<evidence type="ECO:0000256" key="1">
    <source>
        <dbReference type="ARBA" id="ARBA00008056"/>
    </source>
</evidence>
<dbReference type="Pfam" id="PF14226">
    <property type="entry name" value="DIOX_N"/>
    <property type="match status" value="1"/>
</dbReference>
<reference evidence="4" key="1">
    <citation type="submission" date="2023-08" db="EMBL/GenBank/DDBJ databases">
        <title>Black Yeasts Isolated from many extreme environments.</title>
        <authorList>
            <person name="Coleine C."/>
            <person name="Stajich J.E."/>
            <person name="Selbmann L."/>
        </authorList>
    </citation>
    <scope>NUCLEOTIDE SEQUENCE</scope>
    <source>
        <strain evidence="4">CCFEE 5810</strain>
    </source>
</reference>
<evidence type="ECO:0000259" key="3">
    <source>
        <dbReference type="PROSITE" id="PS51471"/>
    </source>
</evidence>
<evidence type="ECO:0000256" key="2">
    <source>
        <dbReference type="RuleBase" id="RU003682"/>
    </source>
</evidence>
<accession>A0AAN7ZWA4</accession>
<keyword evidence="2" id="KW-0479">Metal-binding</keyword>
<name>A0AAN7ZWA4_9PEZI</name>
<dbReference type="Gene3D" id="2.60.120.330">
    <property type="entry name" value="B-lactam Antibiotic, Isopenicillin N Synthase, Chain"/>
    <property type="match status" value="1"/>
</dbReference>
<dbReference type="SUPFAM" id="SSF51197">
    <property type="entry name" value="Clavaminate synthase-like"/>
    <property type="match status" value="1"/>
</dbReference>
<dbReference type="InterPro" id="IPR026992">
    <property type="entry name" value="DIOX_N"/>
</dbReference>
<dbReference type="PRINTS" id="PR00682">
    <property type="entry name" value="IPNSYNTHASE"/>
</dbReference>
<dbReference type="InterPro" id="IPR050231">
    <property type="entry name" value="Iron_ascorbate_oxido_reductase"/>
</dbReference>
<comment type="caution">
    <text evidence="4">The sequence shown here is derived from an EMBL/GenBank/DDBJ whole genome shotgun (WGS) entry which is preliminary data.</text>
</comment>
<dbReference type="InterPro" id="IPR005123">
    <property type="entry name" value="Oxoglu/Fe-dep_dioxygenase_dom"/>
</dbReference>
<comment type="similarity">
    <text evidence="1 2">Belongs to the iron/ascorbate-dependent oxidoreductase family.</text>
</comment>
<gene>
    <name evidence="4" type="ORF">LTR97_000197</name>
</gene>
<feature type="domain" description="Fe2OG dioxygenase" evidence="3">
    <location>
        <begin position="167"/>
        <end position="269"/>
    </location>
</feature>
<proteinExistence type="inferred from homology"/>
<dbReference type="InterPro" id="IPR044861">
    <property type="entry name" value="IPNS-like_FE2OG_OXY"/>
</dbReference>
<dbReference type="AlphaFoldDB" id="A0AAN7ZWA4"/>
<evidence type="ECO:0000313" key="4">
    <source>
        <dbReference type="EMBL" id="KAK5707659.1"/>
    </source>
</evidence>
<dbReference type="InterPro" id="IPR027443">
    <property type="entry name" value="IPNS-like_sf"/>
</dbReference>
<evidence type="ECO:0000313" key="5">
    <source>
        <dbReference type="Proteomes" id="UP001310594"/>
    </source>
</evidence>